<dbReference type="GO" id="GO:0005524">
    <property type="term" value="F:ATP binding"/>
    <property type="evidence" value="ECO:0007669"/>
    <property type="project" value="UniProtKB-KW"/>
</dbReference>
<dbReference type="EMBL" id="CAAALY010291739">
    <property type="protein sequence ID" value="VEL44201.1"/>
    <property type="molecule type" value="Genomic_DNA"/>
</dbReference>
<dbReference type="PANTHER" id="PTHR18934">
    <property type="entry name" value="ATP-DEPENDENT RNA HELICASE"/>
    <property type="match status" value="1"/>
</dbReference>
<dbReference type="GO" id="GO:0004386">
    <property type="term" value="F:helicase activity"/>
    <property type="evidence" value="ECO:0007669"/>
    <property type="project" value="UniProtKB-KW"/>
</dbReference>
<dbReference type="AlphaFoldDB" id="A0A3S5BG90"/>
<evidence type="ECO:0000256" key="1">
    <source>
        <dbReference type="ARBA" id="ARBA00008792"/>
    </source>
</evidence>
<dbReference type="OrthoDB" id="10253254at2759"/>
<sequence>PRRVAAISVAERVAYEVGQGDVGVGPVGYCVRFEDVSHPTITKLRYMTDGMLLREASLDPALSRYSVIVLDEAHERALFTDVLFGVVLLAYRQRAQLLAEWRRRIQLKLPLDGALRTTPLKVV</sequence>
<dbReference type="SUPFAM" id="SSF52540">
    <property type="entry name" value="P-loop containing nucleoside triphosphate hydrolases"/>
    <property type="match status" value="1"/>
</dbReference>
<evidence type="ECO:0000256" key="4">
    <source>
        <dbReference type="ARBA" id="ARBA00022806"/>
    </source>
</evidence>
<dbReference type="GO" id="GO:0003723">
    <property type="term" value="F:RNA binding"/>
    <property type="evidence" value="ECO:0007669"/>
    <property type="project" value="TreeGrafter"/>
</dbReference>
<evidence type="ECO:0000256" key="5">
    <source>
        <dbReference type="ARBA" id="ARBA00022840"/>
    </source>
</evidence>
<dbReference type="PROSITE" id="PS00690">
    <property type="entry name" value="DEAH_ATP_HELICASE"/>
    <property type="match status" value="1"/>
</dbReference>
<dbReference type="PANTHER" id="PTHR18934:SF99">
    <property type="entry name" value="ATP-DEPENDENT RNA HELICASE DHX37-RELATED"/>
    <property type="match status" value="1"/>
</dbReference>
<reference evidence="6" key="1">
    <citation type="submission" date="2018-11" db="EMBL/GenBank/DDBJ databases">
        <authorList>
            <consortium name="Pathogen Informatics"/>
        </authorList>
    </citation>
    <scope>NUCLEOTIDE SEQUENCE</scope>
</reference>
<keyword evidence="7" id="KW-1185">Reference proteome</keyword>
<organism evidence="6 7">
    <name type="scientific">Protopolystoma xenopodis</name>
    <dbReference type="NCBI Taxonomy" id="117903"/>
    <lineage>
        <taxon>Eukaryota</taxon>
        <taxon>Metazoa</taxon>
        <taxon>Spiralia</taxon>
        <taxon>Lophotrochozoa</taxon>
        <taxon>Platyhelminthes</taxon>
        <taxon>Monogenea</taxon>
        <taxon>Polyopisthocotylea</taxon>
        <taxon>Polystomatidea</taxon>
        <taxon>Polystomatidae</taxon>
        <taxon>Protopolystoma</taxon>
    </lineage>
</organism>
<keyword evidence="5" id="KW-0067">ATP-binding</keyword>
<evidence type="ECO:0000313" key="7">
    <source>
        <dbReference type="Proteomes" id="UP000784294"/>
    </source>
</evidence>
<protein>
    <recommendedName>
        <fullName evidence="8">Helicase ATP-binding domain-containing protein</fullName>
    </recommendedName>
</protein>
<feature type="non-terminal residue" evidence="6">
    <location>
        <position position="1"/>
    </location>
</feature>
<evidence type="ECO:0000256" key="2">
    <source>
        <dbReference type="ARBA" id="ARBA00022741"/>
    </source>
</evidence>
<dbReference type="Gene3D" id="3.40.50.300">
    <property type="entry name" value="P-loop containing nucleotide triphosphate hydrolases"/>
    <property type="match status" value="1"/>
</dbReference>
<dbReference type="InterPro" id="IPR002464">
    <property type="entry name" value="DNA/RNA_helicase_DEAH_CS"/>
</dbReference>
<gene>
    <name evidence="6" type="ORF">PXEA_LOCUS37641</name>
</gene>
<comment type="similarity">
    <text evidence="1">Belongs to the DEAD box helicase family. DEAH subfamily.</text>
</comment>
<evidence type="ECO:0000313" key="6">
    <source>
        <dbReference type="EMBL" id="VEL44201.1"/>
    </source>
</evidence>
<evidence type="ECO:0008006" key="8">
    <source>
        <dbReference type="Google" id="ProtNLM"/>
    </source>
</evidence>
<keyword evidence="2" id="KW-0547">Nucleotide-binding</keyword>
<comment type="caution">
    <text evidence="6">The sequence shown here is derived from an EMBL/GenBank/DDBJ whole genome shotgun (WGS) entry which is preliminary data.</text>
</comment>
<name>A0A3S5BG90_9PLAT</name>
<evidence type="ECO:0000256" key="3">
    <source>
        <dbReference type="ARBA" id="ARBA00022801"/>
    </source>
</evidence>
<dbReference type="Proteomes" id="UP000784294">
    <property type="component" value="Unassembled WGS sequence"/>
</dbReference>
<keyword evidence="4" id="KW-0347">Helicase</keyword>
<accession>A0A3S5BG90</accession>
<dbReference type="InterPro" id="IPR027417">
    <property type="entry name" value="P-loop_NTPase"/>
</dbReference>
<keyword evidence="3" id="KW-0378">Hydrolase</keyword>
<dbReference type="GO" id="GO:0016787">
    <property type="term" value="F:hydrolase activity"/>
    <property type="evidence" value="ECO:0007669"/>
    <property type="project" value="UniProtKB-KW"/>
</dbReference>
<proteinExistence type="inferred from homology"/>